<protein>
    <submittedName>
        <fullName evidence="2">Uncharacterized protein</fullName>
    </submittedName>
</protein>
<dbReference type="Proteomes" id="UP001629113">
    <property type="component" value="Unassembled WGS sequence"/>
</dbReference>
<gene>
    <name evidence="2" type="ORF">PVAG01_05608</name>
</gene>
<evidence type="ECO:0000256" key="1">
    <source>
        <dbReference type="SAM" id="MobiDB-lite"/>
    </source>
</evidence>
<feature type="region of interest" description="Disordered" evidence="1">
    <location>
        <begin position="1"/>
        <end position="41"/>
    </location>
</feature>
<dbReference type="EMBL" id="JBFCZG010000004">
    <property type="protein sequence ID" value="KAL3423861.1"/>
    <property type="molecule type" value="Genomic_DNA"/>
</dbReference>
<evidence type="ECO:0000313" key="2">
    <source>
        <dbReference type="EMBL" id="KAL3423861.1"/>
    </source>
</evidence>
<organism evidence="2 3">
    <name type="scientific">Phlyctema vagabunda</name>
    <dbReference type="NCBI Taxonomy" id="108571"/>
    <lineage>
        <taxon>Eukaryota</taxon>
        <taxon>Fungi</taxon>
        <taxon>Dikarya</taxon>
        <taxon>Ascomycota</taxon>
        <taxon>Pezizomycotina</taxon>
        <taxon>Leotiomycetes</taxon>
        <taxon>Helotiales</taxon>
        <taxon>Dermateaceae</taxon>
        <taxon>Phlyctema</taxon>
    </lineage>
</organism>
<keyword evidence="3" id="KW-1185">Reference proteome</keyword>
<reference evidence="2 3" key="1">
    <citation type="submission" date="2024-06" db="EMBL/GenBank/DDBJ databases">
        <title>Complete genome of Phlyctema vagabunda strain 19-DSS-EL-015.</title>
        <authorList>
            <person name="Fiorenzani C."/>
        </authorList>
    </citation>
    <scope>NUCLEOTIDE SEQUENCE [LARGE SCALE GENOMIC DNA]</scope>
    <source>
        <strain evidence="2 3">19-DSS-EL-015</strain>
    </source>
</reference>
<sequence>MFPTPRGSQMGKKRGKKVTAQRMEVGSSTHTHTHDTSSFNMRYKPFRHATLASVARTSEA</sequence>
<accession>A0ABR4PLP1</accession>
<evidence type="ECO:0000313" key="3">
    <source>
        <dbReference type="Proteomes" id="UP001629113"/>
    </source>
</evidence>
<name>A0ABR4PLP1_9HELO</name>
<proteinExistence type="predicted"/>
<comment type="caution">
    <text evidence="2">The sequence shown here is derived from an EMBL/GenBank/DDBJ whole genome shotgun (WGS) entry which is preliminary data.</text>
</comment>